<organism evidence="1 2">
    <name type="scientific">Sediminibacillus albus</name>
    <dbReference type="NCBI Taxonomy" id="407036"/>
    <lineage>
        <taxon>Bacteria</taxon>
        <taxon>Bacillati</taxon>
        <taxon>Bacillota</taxon>
        <taxon>Bacilli</taxon>
        <taxon>Bacillales</taxon>
        <taxon>Bacillaceae</taxon>
        <taxon>Sediminibacillus</taxon>
    </lineage>
</organism>
<keyword evidence="2" id="KW-1185">Reference proteome</keyword>
<dbReference type="AlphaFoldDB" id="A0A1G8ZNQ8"/>
<proteinExistence type="predicted"/>
<name>A0A1G8ZNQ8_9BACI</name>
<dbReference type="EMBL" id="FNFL01000003">
    <property type="protein sequence ID" value="SDK16749.1"/>
    <property type="molecule type" value="Genomic_DNA"/>
</dbReference>
<protein>
    <submittedName>
        <fullName evidence="1">Uncharacterized protein</fullName>
    </submittedName>
</protein>
<dbReference type="Proteomes" id="UP000198694">
    <property type="component" value="Unassembled WGS sequence"/>
</dbReference>
<gene>
    <name evidence="1" type="ORF">SAMN05216243_2132</name>
</gene>
<sequence length="141" mass="16230">MKKIVPFLLILLVILLTYAFLDRNETVLFGDVMENGQITEILINNESTDKIVKITNVKLIDKIMKESSKMKVKKTDNYPEEIQYSLILKREDYKKTSILLGNNKLDISGSAEEEGIYAIEGRNHLLEIIKNEVLNWMSPVN</sequence>
<accession>A0A1G8ZNQ8</accession>
<reference evidence="1 2" key="1">
    <citation type="submission" date="2016-10" db="EMBL/GenBank/DDBJ databases">
        <authorList>
            <person name="de Groot N.N."/>
        </authorList>
    </citation>
    <scope>NUCLEOTIDE SEQUENCE [LARGE SCALE GENOMIC DNA]</scope>
    <source>
        <strain evidence="1 2">CGMCC 1.6502</strain>
    </source>
</reference>
<evidence type="ECO:0000313" key="2">
    <source>
        <dbReference type="Proteomes" id="UP000198694"/>
    </source>
</evidence>
<dbReference type="RefSeq" id="WP_093213860.1">
    <property type="nucleotide sequence ID" value="NZ_FNFL01000003.1"/>
</dbReference>
<evidence type="ECO:0000313" key="1">
    <source>
        <dbReference type="EMBL" id="SDK16749.1"/>
    </source>
</evidence>
<dbReference type="OrthoDB" id="2966947at2"/>